<organism evidence="2 3">
    <name type="scientific">Sus scrofa</name>
    <name type="common">Pig</name>
    <dbReference type="NCBI Taxonomy" id="9823"/>
    <lineage>
        <taxon>Eukaryota</taxon>
        <taxon>Metazoa</taxon>
        <taxon>Chordata</taxon>
        <taxon>Craniata</taxon>
        <taxon>Vertebrata</taxon>
        <taxon>Euteleostomi</taxon>
        <taxon>Mammalia</taxon>
        <taxon>Eutheria</taxon>
        <taxon>Laurasiatheria</taxon>
        <taxon>Artiodactyla</taxon>
        <taxon>Suina</taxon>
        <taxon>Suidae</taxon>
        <taxon>Sus</taxon>
    </lineage>
</organism>
<evidence type="ECO:0000313" key="3">
    <source>
        <dbReference type="Proteomes" id="UP000008227"/>
    </source>
</evidence>
<reference evidence="2" key="3">
    <citation type="submission" date="2025-05" db="UniProtKB">
        <authorList>
            <consortium name="Ensembl"/>
        </authorList>
    </citation>
    <scope>IDENTIFICATION</scope>
</reference>
<dbReference type="Proteomes" id="UP000008227">
    <property type="component" value="Chromosome X"/>
</dbReference>
<keyword evidence="3" id="KW-1185">Reference proteome</keyword>
<protein>
    <submittedName>
        <fullName evidence="2">Uncharacterized protein</fullName>
    </submittedName>
</protein>
<feature type="region of interest" description="Disordered" evidence="1">
    <location>
        <begin position="1"/>
        <end position="77"/>
    </location>
</feature>
<reference evidence="3" key="1">
    <citation type="submission" date="2009-11" db="EMBL/GenBank/DDBJ databases">
        <authorList>
            <consortium name="Porcine genome sequencing project"/>
        </authorList>
    </citation>
    <scope>NUCLEOTIDE SEQUENCE [LARGE SCALE GENOMIC DNA]</scope>
    <source>
        <strain evidence="3">Duroc</strain>
    </source>
</reference>
<evidence type="ECO:0000313" key="2">
    <source>
        <dbReference type="Ensembl" id="ENSSSCP00000068989.1"/>
    </source>
</evidence>
<dbReference type="Ensembl" id="ENSSSCT00000097207.1">
    <property type="protein sequence ID" value="ENSSSCP00000081089.1"/>
    <property type="gene ID" value="ENSSSCG00000055158.1"/>
</dbReference>
<accession>A0A5G2QC24</accession>
<dbReference type="AlphaFoldDB" id="A0A4X1W0L2"/>
<evidence type="ECO:0000256" key="1">
    <source>
        <dbReference type="SAM" id="MobiDB-lite"/>
    </source>
</evidence>
<sequence length="77" mass="8555">MTSTPSLSPPDLNMKGQRKDTEEFVVLSDTRENPSDGTGWQRQRESPGAQGSWRSPFQRALPCFPKSFGGGDQTLRN</sequence>
<proteinExistence type="predicted"/>
<accession>A0A4X1W0L2</accession>
<name>A0A4X1W0L2_PIG</name>
<dbReference type="GeneTree" id="ENSGT00410000029400"/>
<dbReference type="Ensembl" id="ENSSSCT00000069334.1">
    <property type="protein sequence ID" value="ENSSSCP00000068989.1"/>
    <property type="gene ID" value="ENSSSCG00000060899.1"/>
</dbReference>
<feature type="compositionally biased region" description="Gly residues" evidence="1">
    <location>
        <begin position="68"/>
        <end position="77"/>
    </location>
</feature>
<reference evidence="2" key="2">
    <citation type="journal article" date="2020" name="Gigascience">
        <title>An improved pig reference genome sequence to enable pig genetics and genomics research.</title>
        <authorList>
            <person name="Warr A."/>
            <person name="Affara N."/>
            <person name="Aken B."/>
            <person name="Beiki H."/>
            <person name="Bickhart D.M."/>
            <person name="Billis K."/>
            <person name="Chow W."/>
            <person name="Eory L."/>
            <person name="Finlayson H.A."/>
            <person name="Flicek P."/>
            <person name="Giron C.G."/>
            <person name="Griffin D.K."/>
            <person name="Hall R."/>
            <person name="Hannum G."/>
            <person name="Hourlier T."/>
            <person name="Howe K."/>
            <person name="Hume D.A."/>
            <person name="Izuogu O."/>
            <person name="Kim K."/>
            <person name="Koren S."/>
            <person name="Liu H."/>
            <person name="Manchanda N."/>
            <person name="Martin F.J."/>
            <person name="Nonneman D.J."/>
            <person name="O'Connor R.E."/>
            <person name="Phillippy A.M."/>
            <person name="Rohrer G.A."/>
            <person name="Rosen B.D."/>
            <person name="Rund L.A."/>
            <person name="Sargent C.A."/>
            <person name="Schook L.B."/>
            <person name="Schroeder S.G."/>
            <person name="Schwartz A.S."/>
            <person name="Skinner B.M."/>
            <person name="Talbot R."/>
            <person name="Tseng E."/>
            <person name="Tuggle C.K."/>
            <person name="Watson M."/>
            <person name="Smith T.P.L."/>
            <person name="Archibald A.L."/>
        </authorList>
    </citation>
    <scope>NUCLEOTIDE SEQUENCE [LARGE SCALE GENOMIC DNA]</scope>
    <source>
        <strain evidence="2">Duroc</strain>
    </source>
</reference>
<dbReference type="Ensembl" id="ENSSSCT00000093889.1">
    <property type="protein sequence ID" value="ENSSSCP00000076181.1"/>
    <property type="gene ID" value="ENSSSCG00000063130.1"/>
</dbReference>